<name>A0A081N176_9GAMM</name>
<sequence length="334" mass="38358">MRGRCDSYVLETDVHFPTDLNLLFDAVRTVVVLTARFAARAEVSGWRQWQYNLNQLKKMYRRVQILRHSTSKDPAKKLQRDKEIRQACQNYLNGSQALINRAEETLQDKAFITICPANKYSSIQKFIDHGKRQVDHVKRRLIDHEKIPHDEKVFSLFQPHTEWINKGKAGVPVELGVRLAIVEDQYGFILNHRVMEKETDEKAAVPIIRATKAAFPSLSVCSFDKGFHSPFNQKDLLKYLTMVVLPKKGLRTRAEQERENDPEFKAAKRKHSAVESAINALESHGLDKCADHGIDGLKRYVALGVLARNFQKMGAELQKIERKSAKKRQLRLCG</sequence>
<keyword evidence="2" id="KW-1185">Reference proteome</keyword>
<comment type="caution">
    <text evidence="1">The sequence shown here is derived from an EMBL/GenBank/DDBJ whole genome shotgun (WGS) entry which is preliminary data.</text>
</comment>
<dbReference type="NCBIfam" id="NF033593">
    <property type="entry name" value="transpos_ISNCY_1"/>
    <property type="match status" value="1"/>
</dbReference>
<proteinExistence type="predicted"/>
<evidence type="ECO:0000313" key="2">
    <source>
        <dbReference type="Proteomes" id="UP000028073"/>
    </source>
</evidence>
<dbReference type="STRING" id="1137799.GZ78_27550"/>
<gene>
    <name evidence="1" type="ORF">GZ78_27550</name>
</gene>
<dbReference type="Proteomes" id="UP000028073">
    <property type="component" value="Unassembled WGS sequence"/>
</dbReference>
<protein>
    <submittedName>
        <fullName evidence="1">Transposase</fullName>
    </submittedName>
</protein>
<dbReference type="EMBL" id="JOKH01000010">
    <property type="protein sequence ID" value="KEQ12199.1"/>
    <property type="molecule type" value="Genomic_DNA"/>
</dbReference>
<evidence type="ECO:0000313" key="1">
    <source>
        <dbReference type="EMBL" id="KEQ12199.1"/>
    </source>
</evidence>
<dbReference type="AlphaFoldDB" id="A0A081N176"/>
<accession>A0A081N176</accession>
<dbReference type="eggNOG" id="COG3039">
    <property type="taxonomic scope" value="Bacteria"/>
</dbReference>
<reference evidence="1 2" key="1">
    <citation type="submission" date="2014-06" db="EMBL/GenBank/DDBJ databases">
        <title>Whole Genome Sequences of Three Symbiotic Endozoicomonas Bacteria.</title>
        <authorList>
            <person name="Neave M.J."/>
            <person name="Apprill A."/>
            <person name="Voolstra C.R."/>
        </authorList>
    </citation>
    <scope>NUCLEOTIDE SEQUENCE [LARGE SCALE GENOMIC DNA]</scope>
    <source>
        <strain evidence="1 2">DSM 25634</strain>
    </source>
</reference>
<organism evidence="1 2">
    <name type="scientific">Endozoicomonas numazuensis</name>
    <dbReference type="NCBI Taxonomy" id="1137799"/>
    <lineage>
        <taxon>Bacteria</taxon>
        <taxon>Pseudomonadati</taxon>
        <taxon>Pseudomonadota</taxon>
        <taxon>Gammaproteobacteria</taxon>
        <taxon>Oceanospirillales</taxon>
        <taxon>Endozoicomonadaceae</taxon>
        <taxon>Endozoicomonas</taxon>
    </lineage>
</organism>